<dbReference type="KEGG" id="vhl:BME96_13900"/>
<keyword evidence="8" id="KW-0804">Transcription</keyword>
<dbReference type="Pfam" id="PF00072">
    <property type="entry name" value="Response_reg"/>
    <property type="match status" value="1"/>
</dbReference>
<evidence type="ECO:0000256" key="9">
    <source>
        <dbReference type="PROSITE-ProRule" id="PRU00169"/>
    </source>
</evidence>
<keyword evidence="2" id="KW-0963">Cytoplasm</keyword>
<proteinExistence type="predicted"/>
<evidence type="ECO:0000259" key="10">
    <source>
        <dbReference type="PROSITE" id="PS50110"/>
    </source>
</evidence>
<name>A0AAC9NL81_VIRHA</name>
<reference evidence="11 12" key="1">
    <citation type="submission" date="2016-11" db="EMBL/GenBank/DDBJ databases">
        <title>Complete genome sequencing of Virgibacillus halodenitrificans PDB-F2.</title>
        <authorList>
            <person name="Sun Z."/>
            <person name="Zhou Y."/>
            <person name="Li H."/>
        </authorList>
    </citation>
    <scope>NUCLEOTIDE SEQUENCE [LARGE SCALE GENOMIC DNA]</scope>
    <source>
        <strain evidence="11 12">PDB-F2</strain>
    </source>
</reference>
<accession>A0AAC9NL81</accession>
<keyword evidence="6" id="KW-0238">DNA-binding</keyword>
<dbReference type="RefSeq" id="WP_019376005.1">
    <property type="nucleotide sequence ID" value="NZ_CP017962.1"/>
</dbReference>
<evidence type="ECO:0000313" key="11">
    <source>
        <dbReference type="EMBL" id="APC49222.1"/>
    </source>
</evidence>
<dbReference type="Gene3D" id="3.40.50.2300">
    <property type="match status" value="1"/>
</dbReference>
<dbReference type="InterPro" id="IPR011006">
    <property type="entry name" value="CheY-like_superfamily"/>
</dbReference>
<dbReference type="GO" id="GO:0000156">
    <property type="term" value="F:phosphorelay response regulator activity"/>
    <property type="evidence" value="ECO:0007669"/>
    <property type="project" value="TreeGrafter"/>
</dbReference>
<feature type="modified residue" description="4-aspartylphosphate" evidence="9">
    <location>
        <position position="54"/>
    </location>
</feature>
<dbReference type="AlphaFoldDB" id="A0AAC9NL81"/>
<evidence type="ECO:0000256" key="8">
    <source>
        <dbReference type="ARBA" id="ARBA00023163"/>
    </source>
</evidence>
<dbReference type="PROSITE" id="PS50110">
    <property type="entry name" value="RESPONSE_REGULATORY"/>
    <property type="match status" value="1"/>
</dbReference>
<dbReference type="PANTHER" id="PTHR45526">
    <property type="entry name" value="TRANSCRIPTIONAL REGULATORY PROTEIN DPIA"/>
    <property type="match status" value="1"/>
</dbReference>
<dbReference type="SMART" id="SM00448">
    <property type="entry name" value="REC"/>
    <property type="match status" value="1"/>
</dbReference>
<dbReference type="Pfam" id="PF20714">
    <property type="entry name" value="HTH_64"/>
    <property type="match status" value="1"/>
</dbReference>
<evidence type="ECO:0000256" key="3">
    <source>
        <dbReference type="ARBA" id="ARBA00022553"/>
    </source>
</evidence>
<keyword evidence="4" id="KW-0902">Two-component regulatory system</keyword>
<dbReference type="InterPro" id="IPR024187">
    <property type="entry name" value="Sig_transdc_resp-reg_cit/mal"/>
</dbReference>
<evidence type="ECO:0000256" key="4">
    <source>
        <dbReference type="ARBA" id="ARBA00023012"/>
    </source>
</evidence>
<comment type="subcellular location">
    <subcellularLocation>
        <location evidence="1">Cytoplasm</location>
    </subcellularLocation>
</comment>
<dbReference type="PANTHER" id="PTHR45526:SF6">
    <property type="entry name" value="TRANSCRIPTIONAL REGULATORY PROTEIN CITT"/>
    <property type="match status" value="1"/>
</dbReference>
<dbReference type="InterPro" id="IPR051271">
    <property type="entry name" value="2C-system_Tx_regulators"/>
</dbReference>
<dbReference type="EMBL" id="CP017962">
    <property type="protein sequence ID" value="APC49222.1"/>
    <property type="molecule type" value="Genomic_DNA"/>
</dbReference>
<keyword evidence="3 9" id="KW-0597">Phosphoprotein</keyword>
<evidence type="ECO:0000313" key="12">
    <source>
        <dbReference type="Proteomes" id="UP000182945"/>
    </source>
</evidence>
<gene>
    <name evidence="11" type="ORF">BME96_13900</name>
</gene>
<evidence type="ECO:0000256" key="6">
    <source>
        <dbReference type="ARBA" id="ARBA00023125"/>
    </source>
</evidence>
<organism evidence="11 12">
    <name type="scientific">Virgibacillus halodenitrificans</name>
    <name type="common">Bacillus halodenitrificans</name>
    <dbReference type="NCBI Taxonomy" id="1482"/>
    <lineage>
        <taxon>Bacteria</taxon>
        <taxon>Bacillati</taxon>
        <taxon>Bacillota</taxon>
        <taxon>Bacilli</taxon>
        <taxon>Bacillales</taxon>
        <taxon>Bacillaceae</taxon>
        <taxon>Virgibacillus</taxon>
    </lineage>
</organism>
<dbReference type="GO" id="GO:0003700">
    <property type="term" value="F:DNA-binding transcription factor activity"/>
    <property type="evidence" value="ECO:0007669"/>
    <property type="project" value="InterPro"/>
</dbReference>
<dbReference type="PIRSF" id="PIRSF006171">
    <property type="entry name" value="RR_citrat_malat"/>
    <property type="match status" value="1"/>
</dbReference>
<dbReference type="GeneID" id="71515501"/>
<evidence type="ECO:0000256" key="7">
    <source>
        <dbReference type="ARBA" id="ARBA00023159"/>
    </source>
</evidence>
<dbReference type="InterPro" id="IPR048714">
    <property type="entry name" value="DpiA-like_HTH"/>
</dbReference>
<evidence type="ECO:0000256" key="2">
    <source>
        <dbReference type="ARBA" id="ARBA00022490"/>
    </source>
</evidence>
<dbReference type="GO" id="GO:0005737">
    <property type="term" value="C:cytoplasm"/>
    <property type="evidence" value="ECO:0007669"/>
    <property type="project" value="UniProtKB-SubCell"/>
</dbReference>
<keyword evidence="5" id="KW-0805">Transcription regulation</keyword>
<dbReference type="InterPro" id="IPR001789">
    <property type="entry name" value="Sig_transdc_resp-reg_receiver"/>
</dbReference>
<dbReference type="GO" id="GO:0003677">
    <property type="term" value="F:DNA binding"/>
    <property type="evidence" value="ECO:0007669"/>
    <property type="project" value="UniProtKB-KW"/>
</dbReference>
<evidence type="ECO:0000256" key="1">
    <source>
        <dbReference type="ARBA" id="ARBA00004496"/>
    </source>
</evidence>
<dbReference type="Proteomes" id="UP000182945">
    <property type="component" value="Chromosome"/>
</dbReference>
<protein>
    <submittedName>
        <fullName evidence="11">Response regulator</fullName>
    </submittedName>
</protein>
<keyword evidence="7" id="KW-0010">Activator</keyword>
<sequence length="231" mass="26433">MIQVLIAEDDFRIANIHEKFLEKITGLQVIGKALNGKETLDFVSKQEVDLLLLDIYMPDLQGNEMIRDLRKINPELDIIIISAAAEKEIVEESIRNGVFDYILKPVKINQFLETIERYKTMKERIANQEEIDQSFLDELLGKQKLMLEEEGTPKGIDPLTLKKVEEIMEAFGEGLTAEETGKKIGVSRTTARRYLEYLISVGCVTAELEYGIVGRPERKYHCNKIKKSKNV</sequence>
<dbReference type="SUPFAM" id="SSF52172">
    <property type="entry name" value="CheY-like"/>
    <property type="match status" value="1"/>
</dbReference>
<feature type="domain" description="Response regulatory" evidence="10">
    <location>
        <begin position="3"/>
        <end position="119"/>
    </location>
</feature>
<evidence type="ECO:0000256" key="5">
    <source>
        <dbReference type="ARBA" id="ARBA00023015"/>
    </source>
</evidence>